<dbReference type="Proteomes" id="UP000799757">
    <property type="component" value="Unassembled WGS sequence"/>
</dbReference>
<sequence length="806" mass="90229">MGRLLKAPSDAEDVTPLDIIFSCHVCSATFSEVYAGQHDTVQGLSDGINPKDRIVTRLFVTQCCHVVCSKHLENGAPAFHPEGMRPSAPCPVCVAEKGENRPRDLYSIRGFRKGEYDDALSPCWFVTPPMKLDANGAEAEALKFQYLNLIRYSRQITIDHAQVKEELAKTQDRLRSTQTLGEEEHNKVLVLEQENQRLRTAEAELQKFKGRMPAIEHYLKLVPKMAEQNGQMRQQLTTLGFQVSSEPMAYDNDPYPFDANDDVIMDYSDQPTGSPNQAMSSRTAGRSATTGGSGGAVAPPDLQARPLKRQRIDSPLPESNIHAPPPRSRDMMPPPKKSMSRMKSMKKLLPTIRKKLSTGRASQALKDDRISEGDVEMYEHGHWDDQPVEYSNGNGLSYGQPPIRHSIQEEIPYMTGALPVVNQPRLTDSPIPQLRPRVEAQGEQTGFIRRVPSPVKQAANNPRALPTEPSYIRLMDGLSRDTEMELGLQDPRHSASSDNQPRYQNRQTYDTHQTPNRHHATEGSKRWSFGHAFLHQSPNGASSPAYQHPDPLRSNPTGNGMSQPRNEPVMTPITPAPQRHQQPAPCGESVVSPFFNRSSRNSHALSRAGVAERQSSSLHSDAYQYQRPRAKATQADWHEPRSLNGLSFFNSPRNTRNEPIRHRPGSLNPRILPQQYQTYQSRNLNSEGFITRPDTQRSSFLNHSAYGSALDRPSYSRRSREFSQHSISFPSFSRPSQSRAAPLPSSMPSIVSRPRSPARSSRSQWNHLACAGVRSSRTSESHIPGNAFMTPSRNIFSSAGRRSVRR</sequence>
<feature type="compositionally biased region" description="Low complexity" evidence="2">
    <location>
        <begin position="280"/>
        <end position="290"/>
    </location>
</feature>
<protein>
    <submittedName>
        <fullName evidence="3">Uncharacterized protein</fullName>
    </submittedName>
</protein>
<dbReference type="EMBL" id="MU002247">
    <property type="protein sequence ID" value="KAF2788106.1"/>
    <property type="molecule type" value="Genomic_DNA"/>
</dbReference>
<feature type="compositionally biased region" description="Low complexity" evidence="2">
    <location>
        <begin position="748"/>
        <end position="763"/>
    </location>
</feature>
<feature type="region of interest" description="Disordered" evidence="2">
    <location>
        <begin position="700"/>
        <end position="806"/>
    </location>
</feature>
<proteinExistence type="predicted"/>
<feature type="compositionally biased region" description="Polar residues" evidence="2">
    <location>
        <begin position="536"/>
        <end position="545"/>
    </location>
</feature>
<dbReference type="OrthoDB" id="5410764at2759"/>
<feature type="region of interest" description="Disordered" evidence="2">
    <location>
        <begin position="488"/>
        <end position="672"/>
    </location>
</feature>
<keyword evidence="4" id="KW-1185">Reference proteome</keyword>
<feature type="compositionally biased region" description="Polar residues" evidence="2">
    <location>
        <begin position="644"/>
        <end position="654"/>
    </location>
</feature>
<feature type="region of interest" description="Disordered" evidence="2">
    <location>
        <begin position="266"/>
        <end position="341"/>
    </location>
</feature>
<feature type="compositionally biased region" description="Polar residues" evidence="2">
    <location>
        <begin position="554"/>
        <end position="565"/>
    </location>
</feature>
<reference evidence="3" key="1">
    <citation type="journal article" date="2020" name="Stud. Mycol.">
        <title>101 Dothideomycetes genomes: a test case for predicting lifestyles and emergence of pathogens.</title>
        <authorList>
            <person name="Haridas S."/>
            <person name="Albert R."/>
            <person name="Binder M."/>
            <person name="Bloem J."/>
            <person name="Labutti K."/>
            <person name="Salamov A."/>
            <person name="Andreopoulos B."/>
            <person name="Baker S."/>
            <person name="Barry K."/>
            <person name="Bills G."/>
            <person name="Bluhm B."/>
            <person name="Cannon C."/>
            <person name="Castanera R."/>
            <person name="Culley D."/>
            <person name="Daum C."/>
            <person name="Ezra D."/>
            <person name="Gonzalez J."/>
            <person name="Henrissat B."/>
            <person name="Kuo A."/>
            <person name="Liang C."/>
            <person name="Lipzen A."/>
            <person name="Lutzoni F."/>
            <person name="Magnuson J."/>
            <person name="Mondo S."/>
            <person name="Nolan M."/>
            <person name="Ohm R."/>
            <person name="Pangilinan J."/>
            <person name="Park H.-J."/>
            <person name="Ramirez L."/>
            <person name="Alfaro M."/>
            <person name="Sun H."/>
            <person name="Tritt A."/>
            <person name="Yoshinaga Y."/>
            <person name="Zwiers L.-H."/>
            <person name="Turgeon B."/>
            <person name="Goodwin S."/>
            <person name="Spatafora J."/>
            <person name="Crous P."/>
            <person name="Grigoriev I."/>
        </authorList>
    </citation>
    <scope>NUCLEOTIDE SEQUENCE</scope>
    <source>
        <strain evidence="3">CBS 109.77</strain>
    </source>
</reference>
<feature type="coiled-coil region" evidence="1">
    <location>
        <begin position="160"/>
        <end position="211"/>
    </location>
</feature>
<keyword evidence="1" id="KW-0175">Coiled coil</keyword>
<evidence type="ECO:0000256" key="2">
    <source>
        <dbReference type="SAM" id="MobiDB-lite"/>
    </source>
</evidence>
<gene>
    <name evidence="3" type="ORF">K505DRAFT_411065</name>
</gene>
<feature type="compositionally biased region" description="Polar residues" evidence="2">
    <location>
        <begin position="496"/>
        <end position="514"/>
    </location>
</feature>
<feature type="compositionally biased region" description="Low complexity" evidence="2">
    <location>
        <begin position="726"/>
        <end position="739"/>
    </location>
</feature>
<feature type="compositionally biased region" description="Polar residues" evidence="2">
    <location>
        <begin position="269"/>
        <end position="279"/>
    </location>
</feature>
<accession>A0A6A6WVG2</accession>
<evidence type="ECO:0000313" key="3">
    <source>
        <dbReference type="EMBL" id="KAF2788106.1"/>
    </source>
</evidence>
<name>A0A6A6WVG2_9PLEO</name>
<evidence type="ECO:0000313" key="4">
    <source>
        <dbReference type="Proteomes" id="UP000799757"/>
    </source>
</evidence>
<feature type="compositionally biased region" description="Polar residues" evidence="2">
    <location>
        <begin position="595"/>
        <end position="604"/>
    </location>
</feature>
<organism evidence="3 4">
    <name type="scientific">Melanomma pulvis-pyrius CBS 109.77</name>
    <dbReference type="NCBI Taxonomy" id="1314802"/>
    <lineage>
        <taxon>Eukaryota</taxon>
        <taxon>Fungi</taxon>
        <taxon>Dikarya</taxon>
        <taxon>Ascomycota</taxon>
        <taxon>Pezizomycotina</taxon>
        <taxon>Dothideomycetes</taxon>
        <taxon>Pleosporomycetidae</taxon>
        <taxon>Pleosporales</taxon>
        <taxon>Melanommataceae</taxon>
        <taxon>Melanomma</taxon>
    </lineage>
</organism>
<evidence type="ECO:0000256" key="1">
    <source>
        <dbReference type="SAM" id="Coils"/>
    </source>
</evidence>
<dbReference type="AlphaFoldDB" id="A0A6A6WVG2"/>